<evidence type="ECO:0000313" key="1">
    <source>
        <dbReference type="EMBL" id="HIU52561.1"/>
    </source>
</evidence>
<protein>
    <submittedName>
        <fullName evidence="1">Uncharacterized protein</fullName>
    </submittedName>
</protein>
<accession>A0A9D1M2P0</accession>
<comment type="caution">
    <text evidence="1">The sequence shown here is derived from an EMBL/GenBank/DDBJ whole genome shotgun (WGS) entry which is preliminary data.</text>
</comment>
<name>A0A9D1M2P0_9PROT</name>
<dbReference type="InterPro" id="IPR029044">
    <property type="entry name" value="Nucleotide-diphossugar_trans"/>
</dbReference>
<evidence type="ECO:0000313" key="2">
    <source>
        <dbReference type="Proteomes" id="UP000824107"/>
    </source>
</evidence>
<dbReference type="AlphaFoldDB" id="A0A9D1M2P0"/>
<sequence>MTKIDVAINSYKKPESLIYTLMTLKKVAADLIDTVYINDDCSDNGAYELYTHPAVAEYFKPWKLDVRVNTHNVGIKEVYVRGYRPAYMRTLKFMLSNWKRFYSSAYSHNREDIRYQYALDHTDKDYLMLMHDDVMYLQDVVSLYLQTLRSDDKIALVGELGQCWRCRFADICNPQKIMQGERPSPYWPLTPSPKTKDIRNFNPKQAFSRECRINEWVSMVNVKNAREITEKSRSFFGNMYKHADTGAYWFGMLVDLGYKFSDPFIATNSQVKDYYDHAWQGHSGHSVWVNQGDGKSKYNAAEIIDRIRREFGFEMPEIVGK</sequence>
<dbReference type="Proteomes" id="UP000824107">
    <property type="component" value="Unassembled WGS sequence"/>
</dbReference>
<organism evidence="1 2">
    <name type="scientific">Candidatus Scatocola faecipullorum</name>
    <dbReference type="NCBI Taxonomy" id="2840917"/>
    <lineage>
        <taxon>Bacteria</taxon>
        <taxon>Pseudomonadati</taxon>
        <taxon>Pseudomonadota</taxon>
        <taxon>Alphaproteobacteria</taxon>
        <taxon>Rhodospirillales</taxon>
        <taxon>Rhodospirillaceae</taxon>
        <taxon>Rhodospirillaceae incertae sedis</taxon>
        <taxon>Candidatus Scatocola</taxon>
    </lineage>
</organism>
<proteinExistence type="predicted"/>
<dbReference type="EMBL" id="DVNC01000007">
    <property type="protein sequence ID" value="HIU52561.1"/>
    <property type="molecule type" value="Genomic_DNA"/>
</dbReference>
<gene>
    <name evidence="1" type="ORF">IAD20_00590</name>
</gene>
<reference evidence="1" key="2">
    <citation type="journal article" date="2021" name="PeerJ">
        <title>Extensive microbial diversity within the chicken gut microbiome revealed by metagenomics and culture.</title>
        <authorList>
            <person name="Gilroy R."/>
            <person name="Ravi A."/>
            <person name="Getino M."/>
            <person name="Pursley I."/>
            <person name="Horton D.L."/>
            <person name="Alikhan N.F."/>
            <person name="Baker D."/>
            <person name="Gharbi K."/>
            <person name="Hall N."/>
            <person name="Watson M."/>
            <person name="Adriaenssens E.M."/>
            <person name="Foster-Nyarko E."/>
            <person name="Jarju S."/>
            <person name="Secka A."/>
            <person name="Antonio M."/>
            <person name="Oren A."/>
            <person name="Chaudhuri R.R."/>
            <person name="La Ragione R."/>
            <person name="Hildebrand F."/>
            <person name="Pallen M.J."/>
        </authorList>
    </citation>
    <scope>NUCLEOTIDE SEQUENCE</scope>
    <source>
        <strain evidence="1">ChiW3-316</strain>
    </source>
</reference>
<dbReference type="SUPFAM" id="SSF53448">
    <property type="entry name" value="Nucleotide-diphospho-sugar transferases"/>
    <property type="match status" value="1"/>
</dbReference>
<reference evidence="1" key="1">
    <citation type="submission" date="2020-10" db="EMBL/GenBank/DDBJ databases">
        <authorList>
            <person name="Gilroy R."/>
        </authorList>
    </citation>
    <scope>NUCLEOTIDE SEQUENCE</scope>
    <source>
        <strain evidence="1">ChiW3-316</strain>
    </source>
</reference>